<gene>
    <name evidence="1" type="ORF">J2W91_000799</name>
</gene>
<dbReference type="AlphaFoldDB" id="A0AAP5GZS8"/>
<evidence type="ECO:0000313" key="2">
    <source>
        <dbReference type="Proteomes" id="UP001254832"/>
    </source>
</evidence>
<protein>
    <recommendedName>
        <fullName evidence="3">DUF3221 domain-containing protein</fullName>
    </recommendedName>
</protein>
<dbReference type="EMBL" id="JAVDTR010000002">
    <property type="protein sequence ID" value="MDR6722351.1"/>
    <property type="molecule type" value="Genomic_DNA"/>
</dbReference>
<organism evidence="1 2">
    <name type="scientific">Paenibacillus amylolyticus</name>
    <dbReference type="NCBI Taxonomy" id="1451"/>
    <lineage>
        <taxon>Bacteria</taxon>
        <taxon>Bacillati</taxon>
        <taxon>Bacillota</taxon>
        <taxon>Bacilli</taxon>
        <taxon>Bacillales</taxon>
        <taxon>Paenibacillaceae</taxon>
        <taxon>Paenibacillus</taxon>
    </lineage>
</organism>
<sequence>MRIMKSRQKVMTTVVCILLLVVTGVTCFQLPTSEQLNQYHSAGIIKLVDKKDKPMKVDDYKVQYTLSLESLTEEGPTEVTFDEQTRVYLAKGHELEGVTISQLKPEQKIDVTYEFPNDHIIRASEIVIQQ</sequence>
<dbReference type="Proteomes" id="UP001254832">
    <property type="component" value="Unassembled WGS sequence"/>
</dbReference>
<accession>A0AAP5GZS8</accession>
<dbReference type="RefSeq" id="WP_310136765.1">
    <property type="nucleotide sequence ID" value="NZ_JAVDTR010000002.1"/>
</dbReference>
<reference evidence="1" key="1">
    <citation type="submission" date="2023-07" db="EMBL/GenBank/DDBJ databases">
        <title>Sorghum-associated microbial communities from plants grown in Nebraska, USA.</title>
        <authorList>
            <person name="Schachtman D."/>
        </authorList>
    </citation>
    <scope>NUCLEOTIDE SEQUENCE</scope>
    <source>
        <strain evidence="1">BE80</strain>
    </source>
</reference>
<evidence type="ECO:0000313" key="1">
    <source>
        <dbReference type="EMBL" id="MDR6722351.1"/>
    </source>
</evidence>
<name>A0AAP5GZS8_PAEAM</name>
<comment type="caution">
    <text evidence="1">The sequence shown here is derived from an EMBL/GenBank/DDBJ whole genome shotgun (WGS) entry which is preliminary data.</text>
</comment>
<proteinExistence type="predicted"/>
<evidence type="ECO:0008006" key="3">
    <source>
        <dbReference type="Google" id="ProtNLM"/>
    </source>
</evidence>